<dbReference type="PANTHER" id="PTHR44329">
    <property type="entry name" value="SERINE/THREONINE-PROTEIN KINASE TNNI3K-RELATED"/>
    <property type="match status" value="1"/>
</dbReference>
<name>A0AA35WYJ8_GEOBA</name>
<proteinExistence type="predicted"/>
<protein>
    <submittedName>
        <fullName evidence="3">Probable serine/threonine-protein kinase DDB_G0271682</fullName>
    </submittedName>
</protein>
<dbReference type="InterPro" id="IPR008266">
    <property type="entry name" value="Tyr_kinase_AS"/>
</dbReference>
<comment type="caution">
    <text evidence="3">The sequence shown here is derived from an EMBL/GenBank/DDBJ whole genome shotgun (WGS) entry which is preliminary data.</text>
</comment>
<dbReference type="SUPFAM" id="SSF56112">
    <property type="entry name" value="Protein kinase-like (PK-like)"/>
    <property type="match status" value="1"/>
</dbReference>
<keyword evidence="3" id="KW-0418">Kinase</keyword>
<evidence type="ECO:0000259" key="2">
    <source>
        <dbReference type="PROSITE" id="PS50011"/>
    </source>
</evidence>
<organism evidence="3 4">
    <name type="scientific">Geodia barretti</name>
    <name type="common">Barrett's horny sponge</name>
    <dbReference type="NCBI Taxonomy" id="519541"/>
    <lineage>
        <taxon>Eukaryota</taxon>
        <taxon>Metazoa</taxon>
        <taxon>Porifera</taxon>
        <taxon>Demospongiae</taxon>
        <taxon>Heteroscleromorpha</taxon>
        <taxon>Tetractinellida</taxon>
        <taxon>Astrophorina</taxon>
        <taxon>Geodiidae</taxon>
        <taxon>Geodia</taxon>
    </lineage>
</organism>
<feature type="compositionally biased region" description="Low complexity" evidence="1">
    <location>
        <begin position="356"/>
        <end position="367"/>
    </location>
</feature>
<dbReference type="GO" id="GO:0005524">
    <property type="term" value="F:ATP binding"/>
    <property type="evidence" value="ECO:0007669"/>
    <property type="project" value="InterPro"/>
</dbReference>
<dbReference type="InterPro" id="IPR051681">
    <property type="entry name" value="Ser/Thr_Kinases-Pseudokinases"/>
</dbReference>
<accession>A0AA35WYJ8</accession>
<dbReference type="Gene3D" id="3.30.200.20">
    <property type="entry name" value="Phosphorylase Kinase, domain 1"/>
    <property type="match status" value="1"/>
</dbReference>
<dbReference type="Pfam" id="PF00069">
    <property type="entry name" value="Pkinase"/>
    <property type="match status" value="1"/>
</dbReference>
<gene>
    <name evidence="3" type="ORF">GBAR_LOCUS18822</name>
</gene>
<evidence type="ECO:0000256" key="1">
    <source>
        <dbReference type="SAM" id="MobiDB-lite"/>
    </source>
</evidence>
<dbReference type="Proteomes" id="UP001174909">
    <property type="component" value="Unassembled WGS sequence"/>
</dbReference>
<evidence type="ECO:0000313" key="4">
    <source>
        <dbReference type="Proteomes" id="UP001174909"/>
    </source>
</evidence>
<dbReference type="InterPro" id="IPR000719">
    <property type="entry name" value="Prot_kinase_dom"/>
</dbReference>
<feature type="domain" description="Protein kinase" evidence="2">
    <location>
        <begin position="39"/>
        <end position="323"/>
    </location>
</feature>
<dbReference type="PROSITE" id="PS50011">
    <property type="entry name" value="PROTEIN_KINASE_DOM"/>
    <property type="match status" value="1"/>
</dbReference>
<keyword evidence="3" id="KW-0808">Transferase</keyword>
<sequence length="375" mass="40649">MQESEELDDNDPTQLAGAQAATLMTTLETQLKRYTRRAKPTGEVLGSGTYGWVIELTSAGETVAGKVFRVSATSQLQALATKVCGEVITMLQLSHPNIVQCKGVALLPDKSPLPVLLMERLKTSLHAYLLRPNNSNLPVERKVSFLLDIARGLDYLHSHTPAIIHRDLTATNVLLTSQLTAKITDFGNSRFLDLDPSTTSRTFTTVHGTLEYMPPEAQGVTAQGVSKKFYPSLDVFSFGHLSLFTVTQTQVTLLPPTSTDPETGLVKGLSALERREQFVTKAQQLLPENPDLLQLIQQCLHNLPGKRPLTRELVEKLSSMTAVVIPAGQDRGRVERDSASTQGRGTGEAAVVDTRPPAQSPIQPSIPEGAPDGGI</sequence>
<dbReference type="PROSITE" id="PS00109">
    <property type="entry name" value="PROTEIN_KINASE_TYR"/>
    <property type="match status" value="1"/>
</dbReference>
<reference evidence="3" key="1">
    <citation type="submission" date="2023-03" db="EMBL/GenBank/DDBJ databases">
        <authorList>
            <person name="Steffen K."/>
            <person name="Cardenas P."/>
        </authorList>
    </citation>
    <scope>NUCLEOTIDE SEQUENCE</scope>
</reference>
<dbReference type="InterPro" id="IPR011009">
    <property type="entry name" value="Kinase-like_dom_sf"/>
</dbReference>
<dbReference type="EMBL" id="CASHTH010002661">
    <property type="protein sequence ID" value="CAI8033371.1"/>
    <property type="molecule type" value="Genomic_DNA"/>
</dbReference>
<evidence type="ECO:0000313" key="3">
    <source>
        <dbReference type="EMBL" id="CAI8033371.1"/>
    </source>
</evidence>
<dbReference type="GO" id="GO:0004674">
    <property type="term" value="F:protein serine/threonine kinase activity"/>
    <property type="evidence" value="ECO:0007669"/>
    <property type="project" value="TreeGrafter"/>
</dbReference>
<keyword evidence="4" id="KW-1185">Reference proteome</keyword>
<dbReference type="AlphaFoldDB" id="A0AA35WYJ8"/>
<dbReference type="Gene3D" id="1.10.510.10">
    <property type="entry name" value="Transferase(Phosphotransferase) domain 1"/>
    <property type="match status" value="1"/>
</dbReference>
<feature type="region of interest" description="Disordered" evidence="1">
    <location>
        <begin position="328"/>
        <end position="375"/>
    </location>
</feature>